<name>U7UK03_9FIRM</name>
<keyword evidence="19" id="KW-1185">Reference proteome</keyword>
<dbReference type="InterPro" id="IPR018365">
    <property type="entry name" value="Cell_cycle_FtsW-rel_CS"/>
</dbReference>
<proteinExistence type="inferred from homology"/>
<comment type="subcellular location">
    <subcellularLocation>
        <location evidence="1">Membrane</location>
        <topology evidence="1">Multi-pass membrane protein</topology>
    </subcellularLocation>
</comment>
<keyword evidence="7 17" id="KW-1133">Transmembrane helix</keyword>
<dbReference type="Pfam" id="PF01098">
    <property type="entry name" value="FTSW_RODA_SPOVE"/>
    <property type="match status" value="1"/>
</dbReference>
<dbReference type="PROSITE" id="PS00428">
    <property type="entry name" value="FTSW_RODA_SPOVE"/>
    <property type="match status" value="1"/>
</dbReference>
<feature type="transmembrane region" description="Helical" evidence="17">
    <location>
        <begin position="141"/>
        <end position="162"/>
    </location>
</feature>
<dbReference type="GO" id="GO:0051301">
    <property type="term" value="P:cell division"/>
    <property type="evidence" value="ECO:0007669"/>
    <property type="project" value="UniProtKB-KW"/>
</dbReference>
<evidence type="ECO:0000256" key="12">
    <source>
        <dbReference type="ARBA" id="ARBA00041185"/>
    </source>
</evidence>
<dbReference type="GO" id="GO:0008955">
    <property type="term" value="F:peptidoglycan glycosyltransferase activity"/>
    <property type="evidence" value="ECO:0007669"/>
    <property type="project" value="UniProtKB-EC"/>
</dbReference>
<evidence type="ECO:0000256" key="14">
    <source>
        <dbReference type="ARBA" id="ARBA00044770"/>
    </source>
</evidence>
<evidence type="ECO:0000256" key="13">
    <source>
        <dbReference type="ARBA" id="ARBA00041418"/>
    </source>
</evidence>
<comment type="caution">
    <text evidence="18">The sequence shown here is derived from an EMBL/GenBank/DDBJ whole genome shotgun (WGS) entry which is preliminary data.</text>
</comment>
<dbReference type="EMBL" id="AWXA01000037">
    <property type="protein sequence ID" value="ERT59214.1"/>
    <property type="molecule type" value="Genomic_DNA"/>
</dbReference>
<evidence type="ECO:0000256" key="10">
    <source>
        <dbReference type="ARBA" id="ARBA00033270"/>
    </source>
</evidence>
<keyword evidence="5" id="KW-0133">Cell shape</keyword>
<evidence type="ECO:0000256" key="11">
    <source>
        <dbReference type="ARBA" id="ARBA00038053"/>
    </source>
</evidence>
<feature type="transmembrane region" description="Helical" evidence="17">
    <location>
        <begin position="342"/>
        <end position="364"/>
    </location>
</feature>
<evidence type="ECO:0000256" key="3">
    <source>
        <dbReference type="ARBA" id="ARBA00022679"/>
    </source>
</evidence>
<feature type="transmembrane region" description="Helical" evidence="17">
    <location>
        <begin position="168"/>
        <end position="186"/>
    </location>
</feature>
<evidence type="ECO:0000256" key="8">
    <source>
        <dbReference type="ARBA" id="ARBA00023136"/>
    </source>
</evidence>
<dbReference type="Proteomes" id="UP000017090">
    <property type="component" value="Unassembled WGS sequence"/>
</dbReference>
<evidence type="ECO:0000256" key="17">
    <source>
        <dbReference type="SAM" id="Phobius"/>
    </source>
</evidence>
<gene>
    <name evidence="18" type="ORF">HMPREF1250_1385</name>
</gene>
<feature type="transmembrane region" description="Helical" evidence="17">
    <location>
        <begin position="33"/>
        <end position="53"/>
    </location>
</feature>
<evidence type="ECO:0000256" key="4">
    <source>
        <dbReference type="ARBA" id="ARBA00022692"/>
    </source>
</evidence>
<accession>U7UK03</accession>
<dbReference type="PATRIC" id="fig|1111454.3.peg.1308"/>
<keyword evidence="4 17" id="KW-0812">Transmembrane</keyword>
<organism evidence="18 19">
    <name type="scientific">Megasphaera vaginalis</name>
    <name type="common">ex Srinivasan et al. 2021</name>
    <dbReference type="NCBI Taxonomy" id="1111454"/>
    <lineage>
        <taxon>Bacteria</taxon>
        <taxon>Bacillati</taxon>
        <taxon>Bacillota</taxon>
        <taxon>Negativicutes</taxon>
        <taxon>Veillonellales</taxon>
        <taxon>Veillonellaceae</taxon>
        <taxon>Megasphaera</taxon>
    </lineage>
</organism>
<evidence type="ECO:0000256" key="5">
    <source>
        <dbReference type="ARBA" id="ARBA00022960"/>
    </source>
</evidence>
<evidence type="ECO:0000256" key="15">
    <source>
        <dbReference type="ARBA" id="ARBA00049902"/>
    </source>
</evidence>
<comment type="function">
    <text evidence="16">Peptidoglycan polymerase that is essential for cell division.</text>
</comment>
<dbReference type="GO" id="GO:0015648">
    <property type="term" value="F:lipid-linked peptidoglycan transporter activity"/>
    <property type="evidence" value="ECO:0007669"/>
    <property type="project" value="TreeGrafter"/>
</dbReference>
<evidence type="ECO:0000256" key="1">
    <source>
        <dbReference type="ARBA" id="ARBA00004141"/>
    </source>
</evidence>
<keyword evidence="8 17" id="KW-0472">Membrane</keyword>
<comment type="similarity">
    <text evidence="11">Belongs to the SEDS family. FtsW subfamily.</text>
</comment>
<dbReference type="InterPro" id="IPR001182">
    <property type="entry name" value="FtsW/RodA"/>
</dbReference>
<keyword evidence="18" id="KW-0131">Cell cycle</keyword>
<evidence type="ECO:0000256" key="7">
    <source>
        <dbReference type="ARBA" id="ARBA00022989"/>
    </source>
</evidence>
<sequence>MTAFAFLFVIGTVNVYSSTFVEEIGTGNTFGYLGRQAFLVFIGLFPGFFVYCRDYHWWSRHAGKLAVLTIILLLAVFAGGTVVNGARRWIGIGGVTFQPSELAKLTVIVCTATAITNKLSRRRAIEFLRPLHRERRKKGRARAAVLPTEELWLPILLSALVFKQPDAGTAGVIFLLPTMMLWASGAKLSQAKYPLLIAGVAGVILLLSAPYRMDRITAWLDPWSYEKTLGYQTVQGLIAIGSGGFFGQGLGEGISKFSYLPEAHTDFAFAVFAQEWGFIGALGILFLFGLIIYYGCYSACHSRDTFGTLLALGVTFYFGGQGFINIGMVSGMLPVVGVPLPFISYGGTSLIVNMTAAALLLNICRDGYRHAEQQERYGTVAAPKPMRQQLKLPAR</sequence>
<evidence type="ECO:0000256" key="16">
    <source>
        <dbReference type="ARBA" id="ARBA00049966"/>
    </source>
</evidence>
<evidence type="ECO:0000256" key="2">
    <source>
        <dbReference type="ARBA" id="ARBA00022676"/>
    </source>
</evidence>
<keyword evidence="2" id="KW-0328">Glycosyltransferase</keyword>
<evidence type="ECO:0000256" key="6">
    <source>
        <dbReference type="ARBA" id="ARBA00022984"/>
    </source>
</evidence>
<feature type="transmembrane region" description="Helical" evidence="17">
    <location>
        <begin position="65"/>
        <end position="82"/>
    </location>
</feature>
<evidence type="ECO:0000313" key="19">
    <source>
        <dbReference type="Proteomes" id="UP000017090"/>
    </source>
</evidence>
<comment type="catalytic activity">
    <reaction evidence="15">
        <text>[GlcNAc-(1-&gt;4)-Mur2Ac(oyl-L-Ala-gamma-D-Glu-L-Lys-D-Ala-D-Ala)](n)-di-trans,octa-cis-undecaprenyl diphosphate + beta-D-GlcNAc-(1-&gt;4)-Mur2Ac(oyl-L-Ala-gamma-D-Glu-L-Lys-D-Ala-D-Ala)-di-trans,octa-cis-undecaprenyl diphosphate = [GlcNAc-(1-&gt;4)-Mur2Ac(oyl-L-Ala-gamma-D-Glu-L-Lys-D-Ala-D-Ala)](n+1)-di-trans,octa-cis-undecaprenyl diphosphate + di-trans,octa-cis-undecaprenyl diphosphate + H(+)</text>
        <dbReference type="Rhea" id="RHEA:23708"/>
        <dbReference type="Rhea" id="RHEA-COMP:9602"/>
        <dbReference type="Rhea" id="RHEA-COMP:9603"/>
        <dbReference type="ChEBI" id="CHEBI:15378"/>
        <dbReference type="ChEBI" id="CHEBI:58405"/>
        <dbReference type="ChEBI" id="CHEBI:60033"/>
        <dbReference type="ChEBI" id="CHEBI:78435"/>
        <dbReference type="EC" id="2.4.99.28"/>
    </reaction>
</comment>
<dbReference type="PANTHER" id="PTHR30474:SF2">
    <property type="entry name" value="PEPTIDOGLYCAN GLYCOSYLTRANSFERASE FTSW-RELATED"/>
    <property type="match status" value="1"/>
</dbReference>
<protein>
    <recommendedName>
        <fullName evidence="12">Probable peptidoglycan glycosyltransferase FtsW</fullName>
        <ecNumber evidence="14">2.4.99.28</ecNumber>
    </recommendedName>
    <alternativeName>
        <fullName evidence="13">Cell division protein FtsW</fullName>
    </alternativeName>
    <alternativeName>
        <fullName evidence="10">Cell wall polymerase</fullName>
    </alternativeName>
    <alternativeName>
        <fullName evidence="9">Peptidoglycan polymerase</fullName>
    </alternativeName>
</protein>
<dbReference type="GO" id="GO:0009252">
    <property type="term" value="P:peptidoglycan biosynthetic process"/>
    <property type="evidence" value="ECO:0007669"/>
    <property type="project" value="UniProtKB-KW"/>
</dbReference>
<dbReference type="STRING" id="1111454.HMPREF1250_1385"/>
<feature type="transmembrane region" description="Helical" evidence="17">
    <location>
        <begin position="309"/>
        <end position="336"/>
    </location>
</feature>
<dbReference type="PANTHER" id="PTHR30474">
    <property type="entry name" value="CELL CYCLE PROTEIN"/>
    <property type="match status" value="1"/>
</dbReference>
<keyword evidence="18" id="KW-0132">Cell division</keyword>
<evidence type="ECO:0000313" key="18">
    <source>
        <dbReference type="EMBL" id="ERT59214.1"/>
    </source>
</evidence>
<dbReference type="AlphaFoldDB" id="U7UK03"/>
<feature type="transmembrane region" description="Helical" evidence="17">
    <location>
        <begin position="276"/>
        <end position="297"/>
    </location>
</feature>
<reference evidence="18 19" key="1">
    <citation type="submission" date="2013-09" db="EMBL/GenBank/DDBJ databases">
        <authorList>
            <person name="Durkin A.S."/>
            <person name="Haft D.R."/>
            <person name="McCorrison J."/>
            <person name="Torralba M."/>
            <person name="Gillis M."/>
            <person name="Haft D.H."/>
            <person name="Methe B."/>
            <person name="Sutton G."/>
            <person name="Nelson K.E."/>
        </authorList>
    </citation>
    <scope>NUCLEOTIDE SEQUENCE [LARGE SCALE GENOMIC DNA]</scope>
    <source>
        <strain evidence="18 19">BV3C16-1</strain>
    </source>
</reference>
<dbReference type="GO" id="GO:0005886">
    <property type="term" value="C:plasma membrane"/>
    <property type="evidence" value="ECO:0007669"/>
    <property type="project" value="TreeGrafter"/>
</dbReference>
<evidence type="ECO:0000256" key="9">
    <source>
        <dbReference type="ARBA" id="ARBA00032370"/>
    </source>
</evidence>
<keyword evidence="3" id="KW-0808">Transferase</keyword>
<feature type="transmembrane region" description="Helical" evidence="17">
    <location>
        <begin position="193"/>
        <end position="213"/>
    </location>
</feature>
<dbReference type="GO" id="GO:0008360">
    <property type="term" value="P:regulation of cell shape"/>
    <property type="evidence" value="ECO:0007669"/>
    <property type="project" value="UniProtKB-KW"/>
</dbReference>
<dbReference type="GO" id="GO:0032153">
    <property type="term" value="C:cell division site"/>
    <property type="evidence" value="ECO:0007669"/>
    <property type="project" value="TreeGrafter"/>
</dbReference>
<keyword evidence="6" id="KW-0573">Peptidoglycan synthesis</keyword>
<dbReference type="EC" id="2.4.99.28" evidence="14"/>
<dbReference type="eggNOG" id="COG0772">
    <property type="taxonomic scope" value="Bacteria"/>
</dbReference>